<evidence type="ECO:0000313" key="1">
    <source>
        <dbReference type="EMBL" id="AQS84004.1"/>
    </source>
</evidence>
<dbReference type="Proteomes" id="UP000188937">
    <property type="component" value="Chromosome"/>
</dbReference>
<sequence>MGLVRAGLRELAASALKNATLAGDRVFTARSWPITPLEFPALSLQTPDDNAENLAVGSIFFRRVATLAIRGRVAGESPAKAELLAEDLANQIEWALLTDLTFMNSVESINGFQSAITISSETEDHIGEVRILMSIQYPQEFDPAGRPLREIDGTIQANGNDDFARFAAKLR</sequence>
<dbReference type="EMBL" id="CP014692">
    <property type="protein sequence ID" value="AQS84004.1"/>
    <property type="molecule type" value="Genomic_DNA"/>
</dbReference>
<proteinExistence type="predicted"/>
<dbReference type="RefSeq" id="WP_077812040.1">
    <property type="nucleotide sequence ID" value="NZ_CP014692.1"/>
</dbReference>
<evidence type="ECO:0000313" key="2">
    <source>
        <dbReference type="Proteomes" id="UP000188937"/>
    </source>
</evidence>
<name>A0A1U9KDX2_ACEAC</name>
<reference evidence="1 2" key="1">
    <citation type="submission" date="2016-03" db="EMBL/GenBank/DDBJ databases">
        <title>Acetic acid bacteria sequencing.</title>
        <authorList>
            <person name="Brandt J."/>
            <person name="Jakob F."/>
            <person name="Vogel R.F."/>
        </authorList>
    </citation>
    <scope>NUCLEOTIDE SEQUENCE [LARGE SCALE GENOMIC DNA]</scope>
    <source>
        <strain evidence="1 2">TMW2.1153</strain>
    </source>
</reference>
<gene>
    <name evidence="1" type="ORF">A0U92_03600</name>
</gene>
<keyword evidence="2" id="KW-1185">Reference proteome</keyword>
<dbReference type="AlphaFoldDB" id="A0A1U9KDX2"/>
<dbReference type="KEGG" id="aace:A0U92_03600"/>
<protein>
    <submittedName>
        <fullName evidence="1">Uncharacterized protein</fullName>
    </submittedName>
</protein>
<dbReference type="STRING" id="435.A0U92_03600"/>
<accession>A0A1U9KDX2</accession>
<dbReference type="OrthoDB" id="7280012at2"/>
<organism evidence="1 2">
    <name type="scientific">Acetobacter aceti</name>
    <dbReference type="NCBI Taxonomy" id="435"/>
    <lineage>
        <taxon>Bacteria</taxon>
        <taxon>Pseudomonadati</taxon>
        <taxon>Pseudomonadota</taxon>
        <taxon>Alphaproteobacteria</taxon>
        <taxon>Acetobacterales</taxon>
        <taxon>Acetobacteraceae</taxon>
        <taxon>Acetobacter</taxon>
        <taxon>Acetobacter subgen. Acetobacter</taxon>
    </lineage>
</organism>